<organism evidence="1">
    <name type="scientific">uncultured Friedmanniella sp</name>
    <dbReference type="NCBI Taxonomy" id="335381"/>
    <lineage>
        <taxon>Bacteria</taxon>
        <taxon>Bacillati</taxon>
        <taxon>Actinomycetota</taxon>
        <taxon>Actinomycetes</taxon>
        <taxon>Propionibacteriales</taxon>
        <taxon>Nocardioidaceae</taxon>
        <taxon>Friedmanniella</taxon>
        <taxon>environmental samples</taxon>
    </lineage>
</organism>
<proteinExistence type="predicted"/>
<name>A0A6J4KFQ2_9ACTN</name>
<gene>
    <name evidence="1" type="ORF">AVDCRST_MAG61-1318</name>
</gene>
<evidence type="ECO:0000313" key="1">
    <source>
        <dbReference type="EMBL" id="CAA9304683.1"/>
    </source>
</evidence>
<dbReference type="EMBL" id="CADCTT010000184">
    <property type="protein sequence ID" value="CAA9304683.1"/>
    <property type="molecule type" value="Genomic_DNA"/>
</dbReference>
<accession>A0A6J4KFQ2</accession>
<reference evidence="1" key="1">
    <citation type="submission" date="2020-02" db="EMBL/GenBank/DDBJ databases">
        <authorList>
            <person name="Meier V. D."/>
        </authorList>
    </citation>
    <scope>NUCLEOTIDE SEQUENCE</scope>
    <source>
        <strain evidence="1">AVDCRST_MAG61</strain>
    </source>
</reference>
<dbReference type="AlphaFoldDB" id="A0A6J4KFQ2"/>
<protein>
    <submittedName>
        <fullName evidence="1">Uncharacterized protein</fullName>
    </submittedName>
</protein>
<sequence length="49" mass="5080">MITEIPIPVISEAIAAGATAYHPIRSIAIQQARMLSGSSEVAATTPSTR</sequence>